<dbReference type="PANTHER" id="PTHR33449">
    <property type="entry name" value="NUCLEOID-ASSOCIATED PROTEIN YBAB"/>
    <property type="match status" value="1"/>
</dbReference>
<dbReference type="InterPro" id="IPR036894">
    <property type="entry name" value="YbaB-like_sf"/>
</dbReference>
<dbReference type="RefSeq" id="WP_272740869.1">
    <property type="nucleotide sequence ID" value="NZ_JAQQKW010000003.1"/>
</dbReference>
<dbReference type="NCBIfam" id="TIGR00103">
    <property type="entry name" value="DNA_YbaB_EbfC"/>
    <property type="match status" value="1"/>
</dbReference>
<reference evidence="3 4" key="1">
    <citation type="submission" date="2023-01" db="EMBL/GenBank/DDBJ databases">
        <title>Novel species of the genus Asticcacaulis isolated from rivers.</title>
        <authorList>
            <person name="Lu H."/>
        </authorList>
    </citation>
    <scope>NUCLEOTIDE SEQUENCE [LARGE SCALE GENOMIC DNA]</scope>
    <source>
        <strain evidence="3 4">DXS10W</strain>
    </source>
</reference>
<comment type="similarity">
    <text evidence="2">Belongs to the YbaB/EbfC family.</text>
</comment>
<dbReference type="EMBL" id="JAQQKW010000003">
    <property type="protein sequence ID" value="MDC7693846.1"/>
    <property type="molecule type" value="Genomic_DNA"/>
</dbReference>
<proteinExistence type="inferred from homology"/>
<keyword evidence="4" id="KW-1185">Reference proteome</keyword>
<dbReference type="HAMAP" id="MF_00274">
    <property type="entry name" value="DNA_YbaB_EbfC"/>
    <property type="match status" value="1"/>
</dbReference>
<evidence type="ECO:0000313" key="3">
    <source>
        <dbReference type="EMBL" id="MDC7693846.1"/>
    </source>
</evidence>
<comment type="caution">
    <text evidence="3">The sequence shown here is derived from an EMBL/GenBank/DDBJ whole genome shotgun (WGS) entry which is preliminary data.</text>
</comment>
<protein>
    <recommendedName>
        <fullName evidence="2">Nucleoid-associated protein PQU94_06060</fullName>
    </recommendedName>
</protein>
<dbReference type="InterPro" id="IPR004401">
    <property type="entry name" value="YbaB/EbfC"/>
</dbReference>
<dbReference type="Gene3D" id="3.30.1310.10">
    <property type="entry name" value="Nucleoid-associated protein YbaB-like domain"/>
    <property type="match status" value="1"/>
</dbReference>
<dbReference type="SUPFAM" id="SSF82607">
    <property type="entry name" value="YbaB-like"/>
    <property type="match status" value="1"/>
</dbReference>
<keyword evidence="2" id="KW-0963">Cytoplasm</keyword>
<comment type="subunit">
    <text evidence="2">Homodimer.</text>
</comment>
<dbReference type="Proteomes" id="UP001216595">
    <property type="component" value="Unassembled WGS sequence"/>
</dbReference>
<name>A0ABT5ICD5_9CAUL</name>
<keyword evidence="1 2" id="KW-0238">DNA-binding</keyword>
<dbReference type="Pfam" id="PF02575">
    <property type="entry name" value="YbaB_DNA_bd"/>
    <property type="match status" value="1"/>
</dbReference>
<evidence type="ECO:0000256" key="1">
    <source>
        <dbReference type="ARBA" id="ARBA00023125"/>
    </source>
</evidence>
<sequence>MMDLNALMKQAQAVQQKFTEAQEKMNQVVVTGQAGAGLVSVDLQGGGVLTRLHIDPSLINADEAEVLADLIIAAHADARKKLDEESARLMKEAAGPFGNMPMPKLF</sequence>
<accession>A0ABT5ICD5</accession>
<comment type="function">
    <text evidence="2">Binds to DNA and alters its conformation. May be involved in regulation of gene expression, nucleoid organization and DNA protection.</text>
</comment>
<evidence type="ECO:0000256" key="2">
    <source>
        <dbReference type="HAMAP-Rule" id="MF_00274"/>
    </source>
</evidence>
<evidence type="ECO:0000313" key="4">
    <source>
        <dbReference type="Proteomes" id="UP001216595"/>
    </source>
</evidence>
<dbReference type="PANTHER" id="PTHR33449:SF1">
    <property type="entry name" value="NUCLEOID-ASSOCIATED PROTEIN YBAB"/>
    <property type="match status" value="1"/>
</dbReference>
<dbReference type="PIRSF" id="PIRSF004555">
    <property type="entry name" value="UCP004555"/>
    <property type="match status" value="1"/>
</dbReference>
<organism evidence="3 4">
    <name type="scientific">Asticcacaulis currens</name>
    <dbReference type="NCBI Taxonomy" id="2984210"/>
    <lineage>
        <taxon>Bacteria</taxon>
        <taxon>Pseudomonadati</taxon>
        <taxon>Pseudomonadota</taxon>
        <taxon>Alphaproteobacteria</taxon>
        <taxon>Caulobacterales</taxon>
        <taxon>Caulobacteraceae</taxon>
        <taxon>Asticcacaulis</taxon>
    </lineage>
</organism>
<comment type="subcellular location">
    <subcellularLocation>
        <location evidence="2">Cytoplasm</location>
        <location evidence="2">Nucleoid</location>
    </subcellularLocation>
</comment>
<gene>
    <name evidence="3" type="ORF">PQU94_06060</name>
</gene>